<dbReference type="EMBL" id="MAKX01000013">
    <property type="protein sequence ID" value="OCK42644.1"/>
    <property type="molecule type" value="Genomic_DNA"/>
</dbReference>
<keyword evidence="1" id="KW-0812">Transmembrane</keyword>
<evidence type="ECO:0000313" key="3">
    <source>
        <dbReference type="Proteomes" id="UP000093186"/>
    </source>
</evidence>
<name>A0A1B9XYL9_9FLAO</name>
<dbReference type="STRING" id="447689.BA195_10760"/>
<feature type="transmembrane region" description="Helical" evidence="1">
    <location>
        <begin position="31"/>
        <end position="52"/>
    </location>
</feature>
<evidence type="ECO:0000256" key="1">
    <source>
        <dbReference type="SAM" id="Phobius"/>
    </source>
</evidence>
<accession>A0A1B9XYL9</accession>
<dbReference type="RefSeq" id="WP_068705399.1">
    <property type="nucleotide sequence ID" value="NZ_MAKX01000013.1"/>
</dbReference>
<keyword evidence="1" id="KW-1133">Transmembrane helix</keyword>
<sequence length="244" mass="27111">MNLLLMILAAVVVAILLAVIIVKFVPLKMRWLVSILLLVATAFLVSKIYNGIMEPIQFAKEKQVRYAKVIKNLKLIRDAEVKYKEVYRTYSDNKDSLITFIEKGQLAITQTSNVEEKVDRGGGIFITVSKKQIDTIGYEPVAKYFEGKDYKGMFDVPGTDKQFTIATGTVEKVTGLFVPVFEVKAEKASILKGLSTSLVKQELEALETDQIKGAYVSVGSLAEVTTGGNWPPSYDKDEALDKKD</sequence>
<dbReference type="OrthoDB" id="1466422at2"/>
<feature type="transmembrane region" description="Helical" evidence="1">
    <location>
        <begin position="7"/>
        <end position="25"/>
    </location>
</feature>
<keyword evidence="3" id="KW-1185">Reference proteome</keyword>
<proteinExistence type="predicted"/>
<evidence type="ECO:0000313" key="2">
    <source>
        <dbReference type="EMBL" id="OCK42644.1"/>
    </source>
</evidence>
<comment type="caution">
    <text evidence="2">The sequence shown here is derived from an EMBL/GenBank/DDBJ whole genome shotgun (WGS) entry which is preliminary data.</text>
</comment>
<gene>
    <name evidence="2" type="ORF">BA195_10760</name>
</gene>
<organism evidence="2 3">
    <name type="scientific">Tenacibaculum soleae</name>
    <dbReference type="NCBI Taxonomy" id="447689"/>
    <lineage>
        <taxon>Bacteria</taxon>
        <taxon>Pseudomonadati</taxon>
        <taxon>Bacteroidota</taxon>
        <taxon>Flavobacteriia</taxon>
        <taxon>Flavobacteriales</taxon>
        <taxon>Flavobacteriaceae</taxon>
        <taxon>Tenacibaculum</taxon>
    </lineage>
</organism>
<protein>
    <submittedName>
        <fullName evidence="2">Uncharacterized protein</fullName>
    </submittedName>
</protein>
<keyword evidence="1" id="KW-0472">Membrane</keyword>
<dbReference type="Proteomes" id="UP000093186">
    <property type="component" value="Unassembled WGS sequence"/>
</dbReference>
<reference evidence="2 3" key="1">
    <citation type="submission" date="2016-06" db="EMBL/GenBank/DDBJ databases">
        <title>Draft Genome Sequence of Tenacibaculum soleae UCD-KL19.</title>
        <authorList>
            <person name="Eisen J.A."/>
            <person name="Coil D.A."/>
            <person name="Lujan K.M."/>
        </authorList>
    </citation>
    <scope>NUCLEOTIDE SEQUENCE [LARGE SCALE GENOMIC DNA]</scope>
    <source>
        <strain evidence="2 3">UCD-KL19</strain>
    </source>
</reference>
<dbReference type="AlphaFoldDB" id="A0A1B9XYL9"/>